<evidence type="ECO:0000256" key="4">
    <source>
        <dbReference type="ARBA" id="ARBA00022729"/>
    </source>
</evidence>
<keyword evidence="4" id="KW-0732">Signal</keyword>
<keyword evidence="5 7" id="KW-0378">Hydrolase</keyword>
<dbReference type="PANTHER" id="PTHR11452">
    <property type="entry name" value="ALPHA-GALACTOSIDASE/ALPHA-N-ACETYLGALACTOSAMINIDASE"/>
    <property type="match status" value="1"/>
</dbReference>
<proteinExistence type="inferred from homology"/>
<dbReference type="InterPro" id="IPR013785">
    <property type="entry name" value="Aldolase_TIM"/>
</dbReference>
<organism evidence="9 10">
    <name type="scientific">Patellaria atrata CBS 101060</name>
    <dbReference type="NCBI Taxonomy" id="1346257"/>
    <lineage>
        <taxon>Eukaryota</taxon>
        <taxon>Fungi</taxon>
        <taxon>Dikarya</taxon>
        <taxon>Ascomycota</taxon>
        <taxon>Pezizomycotina</taxon>
        <taxon>Dothideomycetes</taxon>
        <taxon>Dothideomycetes incertae sedis</taxon>
        <taxon>Patellariales</taxon>
        <taxon>Patellariaceae</taxon>
        <taxon>Patellaria</taxon>
    </lineage>
</organism>
<evidence type="ECO:0000313" key="9">
    <source>
        <dbReference type="EMBL" id="KAF2843528.1"/>
    </source>
</evidence>
<dbReference type="CDD" id="cd14792">
    <property type="entry name" value="GH27"/>
    <property type="match status" value="1"/>
</dbReference>
<feature type="domain" description="Alpha galactosidase C-terminal" evidence="8">
    <location>
        <begin position="308"/>
        <end position="381"/>
    </location>
</feature>
<dbReference type="InterPro" id="IPR002241">
    <property type="entry name" value="Glyco_hydro_27"/>
</dbReference>
<evidence type="ECO:0000256" key="1">
    <source>
        <dbReference type="ARBA" id="ARBA00001255"/>
    </source>
</evidence>
<dbReference type="EMBL" id="MU006089">
    <property type="protein sequence ID" value="KAF2843528.1"/>
    <property type="molecule type" value="Genomic_DNA"/>
</dbReference>
<dbReference type="Pfam" id="PF16499">
    <property type="entry name" value="Melibiase_2"/>
    <property type="match status" value="1"/>
</dbReference>
<evidence type="ECO:0000256" key="3">
    <source>
        <dbReference type="ARBA" id="ARBA00012755"/>
    </source>
</evidence>
<keyword evidence="10" id="KW-1185">Reference proteome</keyword>
<dbReference type="Gene3D" id="3.20.20.70">
    <property type="entry name" value="Aldolase class I"/>
    <property type="match status" value="1"/>
</dbReference>
<dbReference type="GO" id="GO:0004557">
    <property type="term" value="F:alpha-galactosidase activity"/>
    <property type="evidence" value="ECO:0007669"/>
    <property type="project" value="UniProtKB-EC"/>
</dbReference>
<evidence type="ECO:0000313" key="10">
    <source>
        <dbReference type="Proteomes" id="UP000799429"/>
    </source>
</evidence>
<dbReference type="Proteomes" id="UP000799429">
    <property type="component" value="Unassembled WGS sequence"/>
</dbReference>
<protein>
    <recommendedName>
        <fullName evidence="3 7">Alpha-galactosidase</fullName>
        <ecNumber evidence="3 7">3.2.1.22</ecNumber>
    </recommendedName>
    <alternativeName>
        <fullName evidence="7">Melibiase</fullName>
    </alternativeName>
</protein>
<comment type="caution">
    <text evidence="9">The sequence shown here is derived from an EMBL/GenBank/DDBJ whole genome shotgun (WGS) entry which is preliminary data.</text>
</comment>
<evidence type="ECO:0000256" key="6">
    <source>
        <dbReference type="ARBA" id="ARBA00023295"/>
    </source>
</evidence>
<dbReference type="SUPFAM" id="SSF51011">
    <property type="entry name" value="Glycosyl hydrolase domain"/>
    <property type="match status" value="1"/>
</dbReference>
<dbReference type="InterPro" id="IPR041233">
    <property type="entry name" value="Melibiase_C"/>
</dbReference>
<dbReference type="AlphaFoldDB" id="A0A9P4SKZ5"/>
<evidence type="ECO:0000259" key="8">
    <source>
        <dbReference type="Pfam" id="PF17801"/>
    </source>
</evidence>
<sequence length="383" mass="43322">MKKTSIYDTKIYSPKHGILIKSRSLESKVKYINAFICDINEGKILTAASKLVELGLKDAGYKYVNVDDCSSIKEGREKRTQRLLPDASRCPNGIHGSADKIHTMDLKIGIYSDAGTLTCGDYLGSLGFEDIDGETWAEWDIDYLKYDSCNVPENWTDTCDFCVPDSSYPYELVNGTCLSYPGLCSEGYNYFKSDSYERFRRMQEANQTRRMSGDIYLQWHRILEILNENSFYLNNVDLLGHSDADMLEAAMKSPLLIGTDLSRISTADLAILKNEHLLTFNQDPIFGAPAMPYKWGTNPDWTFNRSFPAEYWSGQSAHGTLVLMFNPYPVTVNQTMTWAEIPSLQEHGPYCVLDVWTNMNLGPVDESMSVLIESRDTGVYLVT</sequence>
<evidence type="ECO:0000256" key="5">
    <source>
        <dbReference type="ARBA" id="ARBA00022801"/>
    </source>
</evidence>
<dbReference type="SUPFAM" id="SSF51445">
    <property type="entry name" value="(Trans)glycosidases"/>
    <property type="match status" value="1"/>
</dbReference>
<comment type="similarity">
    <text evidence="2 7">Belongs to the glycosyl hydrolase 27 family.</text>
</comment>
<accession>A0A9P4SKZ5</accession>
<gene>
    <name evidence="9" type="ORF">M501DRAFT_1006069</name>
</gene>
<reference evidence="9" key="1">
    <citation type="journal article" date="2020" name="Stud. Mycol.">
        <title>101 Dothideomycetes genomes: a test case for predicting lifestyles and emergence of pathogens.</title>
        <authorList>
            <person name="Haridas S."/>
            <person name="Albert R."/>
            <person name="Binder M."/>
            <person name="Bloem J."/>
            <person name="Labutti K."/>
            <person name="Salamov A."/>
            <person name="Andreopoulos B."/>
            <person name="Baker S."/>
            <person name="Barry K."/>
            <person name="Bills G."/>
            <person name="Bluhm B."/>
            <person name="Cannon C."/>
            <person name="Castanera R."/>
            <person name="Culley D."/>
            <person name="Daum C."/>
            <person name="Ezra D."/>
            <person name="Gonzalez J."/>
            <person name="Henrissat B."/>
            <person name="Kuo A."/>
            <person name="Liang C."/>
            <person name="Lipzen A."/>
            <person name="Lutzoni F."/>
            <person name="Magnuson J."/>
            <person name="Mondo S."/>
            <person name="Nolan M."/>
            <person name="Ohm R."/>
            <person name="Pangilinan J."/>
            <person name="Park H.-J."/>
            <person name="Ramirez L."/>
            <person name="Alfaro M."/>
            <person name="Sun H."/>
            <person name="Tritt A."/>
            <person name="Yoshinaga Y."/>
            <person name="Zwiers L.-H."/>
            <person name="Turgeon B."/>
            <person name="Goodwin S."/>
            <person name="Spatafora J."/>
            <person name="Crous P."/>
            <person name="Grigoriev I."/>
        </authorList>
    </citation>
    <scope>NUCLEOTIDE SEQUENCE</scope>
    <source>
        <strain evidence="9">CBS 101060</strain>
    </source>
</reference>
<dbReference type="Pfam" id="PF17801">
    <property type="entry name" value="Melibiase_C"/>
    <property type="match status" value="1"/>
</dbReference>
<name>A0A9P4SKZ5_9PEZI</name>
<evidence type="ECO:0000256" key="2">
    <source>
        <dbReference type="ARBA" id="ARBA00009743"/>
    </source>
</evidence>
<comment type="catalytic activity">
    <reaction evidence="1 7">
        <text>Hydrolysis of terminal, non-reducing alpha-D-galactose residues in alpha-D-galactosides, including galactose oligosaccharides, galactomannans and galactolipids.</text>
        <dbReference type="EC" id="3.2.1.22"/>
    </reaction>
</comment>
<evidence type="ECO:0000256" key="7">
    <source>
        <dbReference type="RuleBase" id="RU361168"/>
    </source>
</evidence>
<dbReference type="PRINTS" id="PR00740">
    <property type="entry name" value="GLHYDRLASE27"/>
</dbReference>
<dbReference type="GO" id="GO:0005975">
    <property type="term" value="P:carbohydrate metabolic process"/>
    <property type="evidence" value="ECO:0007669"/>
    <property type="project" value="InterPro"/>
</dbReference>
<dbReference type="InterPro" id="IPR013780">
    <property type="entry name" value="Glyco_hydro_b"/>
</dbReference>
<dbReference type="OrthoDB" id="5795902at2759"/>
<dbReference type="PANTHER" id="PTHR11452:SF61">
    <property type="entry name" value="ALPHA-GALACTOSIDASE B-RELATED"/>
    <property type="match status" value="1"/>
</dbReference>
<keyword evidence="7" id="KW-1015">Disulfide bond</keyword>
<dbReference type="InterPro" id="IPR017853">
    <property type="entry name" value="GH"/>
</dbReference>
<dbReference type="Gene3D" id="2.60.40.1180">
    <property type="entry name" value="Golgi alpha-mannosidase II"/>
    <property type="match status" value="1"/>
</dbReference>
<dbReference type="EC" id="3.2.1.22" evidence="3 7"/>
<keyword evidence="6 7" id="KW-0326">Glycosidase</keyword>